<dbReference type="InterPro" id="IPR010920">
    <property type="entry name" value="LSM_dom_sf"/>
</dbReference>
<dbReference type="InterPro" id="IPR023408">
    <property type="entry name" value="MscS_beta-dom_sf"/>
</dbReference>
<evidence type="ECO:0000259" key="7">
    <source>
        <dbReference type="Pfam" id="PF00924"/>
    </source>
</evidence>
<keyword evidence="3" id="KW-1133">Transmembrane helix</keyword>
<comment type="caution">
    <text evidence="8">The sequence shown here is derived from an EMBL/GenBank/DDBJ whole genome shotgun (WGS) entry which is preliminary data.</text>
</comment>
<keyword evidence="4" id="KW-0813">Transport</keyword>
<keyword evidence="6" id="KW-0407">Ion channel</keyword>
<evidence type="ECO:0000256" key="4">
    <source>
        <dbReference type="ARBA" id="ARBA00023065"/>
    </source>
</evidence>
<proteinExistence type="predicted"/>
<evidence type="ECO:0000256" key="5">
    <source>
        <dbReference type="ARBA" id="ARBA00023136"/>
    </source>
</evidence>
<dbReference type="GO" id="GO:0034220">
    <property type="term" value="P:monoatomic ion transmembrane transport"/>
    <property type="evidence" value="ECO:0007669"/>
    <property type="project" value="UniProtKB-KW"/>
</dbReference>
<dbReference type="EMBL" id="JAJSOW010000002">
    <property type="protein sequence ID" value="KAI9198804.1"/>
    <property type="molecule type" value="Genomic_DNA"/>
</dbReference>
<dbReference type="PANTHER" id="PTHR30566">
    <property type="entry name" value="YNAI-RELATED MECHANOSENSITIVE ION CHANNEL"/>
    <property type="match status" value="1"/>
</dbReference>
<keyword evidence="5" id="KW-0472">Membrane</keyword>
<organism evidence="8 9">
    <name type="scientific">Acer negundo</name>
    <name type="common">Box elder</name>
    <dbReference type="NCBI Taxonomy" id="4023"/>
    <lineage>
        <taxon>Eukaryota</taxon>
        <taxon>Viridiplantae</taxon>
        <taxon>Streptophyta</taxon>
        <taxon>Embryophyta</taxon>
        <taxon>Tracheophyta</taxon>
        <taxon>Spermatophyta</taxon>
        <taxon>Magnoliopsida</taxon>
        <taxon>eudicotyledons</taxon>
        <taxon>Gunneridae</taxon>
        <taxon>Pentapetalae</taxon>
        <taxon>rosids</taxon>
        <taxon>malvids</taxon>
        <taxon>Sapindales</taxon>
        <taxon>Sapindaceae</taxon>
        <taxon>Hippocastanoideae</taxon>
        <taxon>Acereae</taxon>
        <taxon>Acer</taxon>
    </lineage>
</organism>
<name>A0AAD5JRZ0_ACENE</name>
<gene>
    <name evidence="8" type="ORF">LWI28_022406</name>
</gene>
<dbReference type="InterPro" id="IPR006685">
    <property type="entry name" value="MscS_channel_2nd"/>
</dbReference>
<dbReference type="GO" id="GO:0016020">
    <property type="term" value="C:membrane"/>
    <property type="evidence" value="ECO:0007669"/>
    <property type="project" value="UniProtKB-SubCell"/>
</dbReference>
<sequence>MFESILNGLWIRFLEPINIRDRIMVKTEKLDGKVVDVRLTSITIIDMDTRAHVVVPNKSIAGKAITNVIRATNANVREKFTILLNDQDKAYDIIRCSNERLRLDIFTYSFSEVSAMDKNGIELRVLYRVKIVN</sequence>
<evidence type="ECO:0000313" key="9">
    <source>
        <dbReference type="Proteomes" id="UP001064489"/>
    </source>
</evidence>
<accession>A0AAD5JRZ0</accession>
<keyword evidence="4" id="KW-0406">Ion transport</keyword>
<protein>
    <recommendedName>
        <fullName evidence="7">Mechanosensitive ion channel MscS domain-containing protein</fullName>
    </recommendedName>
</protein>
<evidence type="ECO:0000256" key="2">
    <source>
        <dbReference type="ARBA" id="ARBA00022692"/>
    </source>
</evidence>
<feature type="domain" description="Mechanosensitive ion channel MscS" evidence="7">
    <location>
        <begin position="2"/>
        <end position="68"/>
    </location>
</feature>
<evidence type="ECO:0000256" key="3">
    <source>
        <dbReference type="ARBA" id="ARBA00022989"/>
    </source>
</evidence>
<dbReference type="Gene3D" id="2.30.30.60">
    <property type="match status" value="1"/>
</dbReference>
<dbReference type="SUPFAM" id="SSF50182">
    <property type="entry name" value="Sm-like ribonucleoproteins"/>
    <property type="match status" value="1"/>
</dbReference>
<dbReference type="PANTHER" id="PTHR30566:SF5">
    <property type="entry name" value="MECHANOSENSITIVE ION CHANNEL PROTEIN 1, MITOCHONDRIAL-RELATED"/>
    <property type="match status" value="1"/>
</dbReference>
<comment type="subcellular location">
    <subcellularLocation>
        <location evidence="1">Membrane</location>
    </subcellularLocation>
</comment>
<evidence type="ECO:0000313" key="8">
    <source>
        <dbReference type="EMBL" id="KAI9198804.1"/>
    </source>
</evidence>
<evidence type="ECO:0000256" key="1">
    <source>
        <dbReference type="ARBA" id="ARBA00004370"/>
    </source>
</evidence>
<evidence type="ECO:0000256" key="6">
    <source>
        <dbReference type="ARBA" id="ARBA00023303"/>
    </source>
</evidence>
<keyword evidence="9" id="KW-1185">Reference proteome</keyword>
<dbReference type="Proteomes" id="UP001064489">
    <property type="component" value="Chromosome 13"/>
</dbReference>
<reference evidence="8 9" key="1">
    <citation type="journal article" date="2022" name="Plant J.">
        <title>Strategies of tolerance reflected in two North American maple genomes.</title>
        <authorList>
            <person name="McEvoy S.L."/>
            <person name="Sezen U.U."/>
            <person name="Trouern-Trend A."/>
            <person name="McMahon S.M."/>
            <person name="Schaberg P.G."/>
            <person name="Yang J."/>
            <person name="Wegrzyn J.L."/>
            <person name="Swenson N.G."/>
        </authorList>
    </citation>
    <scope>NUCLEOTIDE SEQUENCE [LARGE SCALE GENOMIC DNA]</scope>
    <source>
        <strain evidence="8">91603</strain>
    </source>
</reference>
<keyword evidence="2" id="KW-0812">Transmembrane</keyword>
<dbReference type="AlphaFoldDB" id="A0AAD5JRZ0"/>
<dbReference type="Pfam" id="PF00924">
    <property type="entry name" value="MS_channel_2nd"/>
    <property type="match status" value="1"/>
</dbReference>